<keyword evidence="3" id="KW-1003">Cell membrane</keyword>
<evidence type="ECO:0000256" key="2">
    <source>
        <dbReference type="ARBA" id="ARBA00007400"/>
    </source>
</evidence>
<dbReference type="PANTHER" id="PTHR40074">
    <property type="entry name" value="O-ACETYLTRANSFERASE WECH"/>
    <property type="match status" value="1"/>
</dbReference>
<evidence type="ECO:0000313" key="10">
    <source>
        <dbReference type="Proteomes" id="UP000199223"/>
    </source>
</evidence>
<evidence type="ECO:0000256" key="6">
    <source>
        <dbReference type="ARBA" id="ARBA00023136"/>
    </source>
</evidence>
<dbReference type="Proteomes" id="UP000199223">
    <property type="component" value="Unassembled WGS sequence"/>
</dbReference>
<evidence type="ECO:0000256" key="1">
    <source>
        <dbReference type="ARBA" id="ARBA00004651"/>
    </source>
</evidence>
<organism evidence="9 10">
    <name type="scientific">Deinococcus reticulitermitis</name>
    <dbReference type="NCBI Taxonomy" id="856736"/>
    <lineage>
        <taxon>Bacteria</taxon>
        <taxon>Thermotogati</taxon>
        <taxon>Deinococcota</taxon>
        <taxon>Deinococci</taxon>
        <taxon>Deinococcales</taxon>
        <taxon>Deinococcaceae</taxon>
        <taxon>Deinococcus</taxon>
    </lineage>
</organism>
<name>A0A1H7C1G3_9DEIO</name>
<evidence type="ECO:0000313" key="9">
    <source>
        <dbReference type="EMBL" id="SEJ83296.1"/>
    </source>
</evidence>
<comment type="subcellular location">
    <subcellularLocation>
        <location evidence="1">Cell membrane</location>
        <topology evidence="1">Multi-pass membrane protein</topology>
    </subcellularLocation>
</comment>
<dbReference type="AlphaFoldDB" id="A0A1H7C1G3"/>
<evidence type="ECO:0000256" key="5">
    <source>
        <dbReference type="ARBA" id="ARBA00022989"/>
    </source>
</evidence>
<keyword evidence="9" id="KW-0012">Acyltransferase</keyword>
<reference evidence="10" key="1">
    <citation type="submission" date="2016-10" db="EMBL/GenBank/DDBJ databases">
        <authorList>
            <person name="Varghese N."/>
            <person name="Submissions S."/>
        </authorList>
    </citation>
    <scope>NUCLEOTIDE SEQUENCE [LARGE SCALE GENOMIC DNA]</scope>
    <source>
        <strain evidence="10">CGMCC 1.10218</strain>
    </source>
</reference>
<dbReference type="GO" id="GO:0005886">
    <property type="term" value="C:plasma membrane"/>
    <property type="evidence" value="ECO:0007669"/>
    <property type="project" value="UniProtKB-SubCell"/>
</dbReference>
<feature type="domain" description="Acyltransferase 3" evidence="8">
    <location>
        <begin position="114"/>
        <end position="442"/>
    </location>
</feature>
<comment type="similarity">
    <text evidence="2">Belongs to the acyltransferase 3 family.</text>
</comment>
<keyword evidence="4 7" id="KW-0812">Transmembrane</keyword>
<evidence type="ECO:0000256" key="7">
    <source>
        <dbReference type="SAM" id="Phobius"/>
    </source>
</evidence>
<dbReference type="GO" id="GO:0016413">
    <property type="term" value="F:O-acetyltransferase activity"/>
    <property type="evidence" value="ECO:0007669"/>
    <property type="project" value="TreeGrafter"/>
</dbReference>
<keyword evidence="10" id="KW-1185">Reference proteome</keyword>
<evidence type="ECO:0000259" key="8">
    <source>
        <dbReference type="Pfam" id="PF01757"/>
    </source>
</evidence>
<feature type="transmembrane region" description="Helical" evidence="7">
    <location>
        <begin position="356"/>
        <end position="373"/>
    </location>
</feature>
<feature type="transmembrane region" description="Helical" evidence="7">
    <location>
        <begin position="229"/>
        <end position="250"/>
    </location>
</feature>
<keyword evidence="5 7" id="KW-1133">Transmembrane helix</keyword>
<dbReference type="EMBL" id="FNZA01000021">
    <property type="protein sequence ID" value="SEJ83296.1"/>
    <property type="molecule type" value="Genomic_DNA"/>
</dbReference>
<accession>A0A1H7C1G3</accession>
<dbReference type="GO" id="GO:0009246">
    <property type="term" value="P:enterobacterial common antigen biosynthetic process"/>
    <property type="evidence" value="ECO:0007669"/>
    <property type="project" value="TreeGrafter"/>
</dbReference>
<keyword evidence="9" id="KW-0808">Transferase</keyword>
<dbReference type="Pfam" id="PF01757">
    <property type="entry name" value="Acyl_transf_3"/>
    <property type="match status" value="1"/>
</dbReference>
<dbReference type="RefSeq" id="WP_245745525.1">
    <property type="nucleotide sequence ID" value="NZ_FNZA01000021.1"/>
</dbReference>
<sequence>MPRSRVSRPRRKRGSRARARVPRLGAVIGYFSEQAGYRPGLRRQLREPPFVTPGLPTHAAMALRPPHAALGVAGGGLLGTGTGALPLPASPAAAEAHAPLVVEHQAVSAARLSAIDAFRGIAILEVVTHHATSMALRYLEPGTAAFIGTAAVNQTLHFAVPSFIFLSATVLTRSLLKDFQPGRYYWRRTVRGAWPYVLWSALYVLWYVASGRRPPEVLTNPERWSFYLLYGKASYHLYFMLVALQVYAVLPLLLPLARRRPAIWWALLLGALAQVGAYFLNREVLLVRYPASTILWYVLPIILGVAVGARLSEFSEWFRKSRWWVLALLLLVYPPYLYVTVNYALDRPVTPMYHSLLSWAYSTLMAIGLLGLAYRWQASVSRVRVAVSVLGTVSLQIYLLHPFMLQALERWRAPVEGEPPSSTLLLTLIYGLVVLLVPALLGRALLGTRTSVVLFGR</sequence>
<feature type="transmembrane region" description="Helical" evidence="7">
    <location>
        <begin position="424"/>
        <end position="446"/>
    </location>
</feature>
<feature type="transmembrane region" description="Helical" evidence="7">
    <location>
        <begin position="262"/>
        <end position="281"/>
    </location>
</feature>
<dbReference type="PANTHER" id="PTHR40074:SF2">
    <property type="entry name" value="O-ACETYLTRANSFERASE WECH"/>
    <property type="match status" value="1"/>
</dbReference>
<evidence type="ECO:0000256" key="4">
    <source>
        <dbReference type="ARBA" id="ARBA00022692"/>
    </source>
</evidence>
<proteinExistence type="inferred from homology"/>
<feature type="transmembrane region" description="Helical" evidence="7">
    <location>
        <begin position="293"/>
        <end position="311"/>
    </location>
</feature>
<feature type="transmembrane region" description="Helical" evidence="7">
    <location>
        <begin position="385"/>
        <end position="404"/>
    </location>
</feature>
<evidence type="ECO:0000256" key="3">
    <source>
        <dbReference type="ARBA" id="ARBA00022475"/>
    </source>
</evidence>
<dbReference type="STRING" id="856736.SAMN04488058_12139"/>
<gene>
    <name evidence="9" type="ORF">SAMN04488058_12139</name>
</gene>
<feature type="transmembrane region" description="Helical" evidence="7">
    <location>
        <begin position="323"/>
        <end position="344"/>
    </location>
</feature>
<keyword evidence="6 7" id="KW-0472">Membrane</keyword>
<dbReference type="InterPro" id="IPR002656">
    <property type="entry name" value="Acyl_transf_3_dom"/>
</dbReference>
<protein>
    <submittedName>
        <fullName evidence="9">Surface polysaccharide O-acyltransferase, integral membrane enzyme</fullName>
    </submittedName>
</protein>
<feature type="transmembrane region" description="Helical" evidence="7">
    <location>
        <begin position="193"/>
        <end position="209"/>
    </location>
</feature>